<dbReference type="SMART" id="SM00507">
    <property type="entry name" value="HNHc"/>
    <property type="match status" value="1"/>
</dbReference>
<dbReference type="CDD" id="cd00085">
    <property type="entry name" value="HNHc"/>
    <property type="match status" value="1"/>
</dbReference>
<evidence type="ECO:0000259" key="2">
    <source>
        <dbReference type="SMART" id="SM00507"/>
    </source>
</evidence>
<dbReference type="InterPro" id="IPR003870">
    <property type="entry name" value="DUF222"/>
</dbReference>
<dbReference type="EMBL" id="CP017146">
    <property type="protein sequence ID" value="QHO69326.1"/>
    <property type="molecule type" value="Genomic_DNA"/>
</dbReference>
<keyword evidence="4" id="KW-1185">Reference proteome</keyword>
<evidence type="ECO:0000313" key="3">
    <source>
        <dbReference type="EMBL" id="QHO69326.1"/>
    </source>
</evidence>
<gene>
    <name evidence="3" type="ORF">BHD05_06355</name>
</gene>
<sequence length="640" mass="66894">MEQLPNTLRDTADTVAGLGACAGEFTALDDASLFAAQRSVTALRRAVDTYAAWIAAAIAKHSDRALGHAGMAISAGFVSAEALIQSISGGTRAEAAKLVQIGTLLAETEAAEALAAADPTATATGGTPTAGAPTAGAPTAGAPTAGAPVSDPGSPASPGPATDPAEPRFPVGMPVWQAPIARAVTAGLLSLDGAEAIRRGLGGIDDAVTAEQLTAAAEHLITAINPSNPSNPGNPGNPGSAGAGRVLGADEVQRLARRLRDELDSEGIRRREKEQYDLRAVRKWRTADGMHHGIWHLHPEDGALLDSALSTILSPRRGGPRFIDPEEKAKAQKLVEDPRTDEQILADALIGMIRIATDADPGTMFGSRRPAVRVIITKKDLTTNTTPTTGTSTDASTGTGFIAATRVSTPTSTSTGTGVATETGTNASTSTSTSTASVPGDRTPDGVPLATLGRPAPPAPTPQPSQSLQPLPPQPPPPPVLPLLPGISADHGWIEGTLDPISIETIQRNLCDTGHIPVLFDDDGQCLNVGHTRRHFTARQRIALATRDGGCMFPSCDRPPSWCEAHHIKHWDRDNGPTNIDNGILLCRRHHLLLHDNHWEIINTNNNYWLQPPTTIDPTQTLILLPSKTPTITKRSASSP</sequence>
<feature type="compositionally biased region" description="Low complexity" evidence="1">
    <location>
        <begin position="225"/>
        <end position="244"/>
    </location>
</feature>
<evidence type="ECO:0000256" key="1">
    <source>
        <dbReference type="SAM" id="MobiDB-lite"/>
    </source>
</evidence>
<dbReference type="OrthoDB" id="5177627at2"/>
<feature type="region of interest" description="Disordered" evidence="1">
    <location>
        <begin position="405"/>
        <end position="484"/>
    </location>
</feature>
<dbReference type="KEGG" id="mant:BHD05_06355"/>
<evidence type="ECO:0000313" key="4">
    <source>
        <dbReference type="Proteomes" id="UP000464507"/>
    </source>
</evidence>
<feature type="compositionally biased region" description="Low complexity" evidence="1">
    <location>
        <begin position="116"/>
        <end position="164"/>
    </location>
</feature>
<dbReference type="RefSeq" id="WP_161885688.1">
    <property type="nucleotide sequence ID" value="NZ_CP017146.1"/>
</dbReference>
<dbReference type="InterPro" id="IPR003615">
    <property type="entry name" value="HNH_nuc"/>
</dbReference>
<protein>
    <recommendedName>
        <fullName evidence="2">HNH nuclease domain-containing protein</fullName>
    </recommendedName>
</protein>
<dbReference type="Proteomes" id="UP000464507">
    <property type="component" value="Chromosome"/>
</dbReference>
<dbReference type="AlphaFoldDB" id="A0A7L5AH35"/>
<reference evidence="3 4" key="1">
    <citation type="submission" date="2016-09" db="EMBL/GenBank/DDBJ databases">
        <title>Complete genome sequence of microbes from the polar regions.</title>
        <authorList>
            <person name="Liao L."/>
            <person name="Chen B."/>
        </authorList>
    </citation>
    <scope>NUCLEOTIDE SEQUENCE [LARGE SCALE GENOMIC DNA]</scope>
    <source>
        <strain evidence="3 4">ZS314</strain>
    </source>
</reference>
<accession>A0A7L5AH35</accession>
<feature type="region of interest" description="Disordered" evidence="1">
    <location>
        <begin position="116"/>
        <end position="170"/>
    </location>
</feature>
<organism evidence="3 4">
    <name type="scientific">Marisediminicola antarctica</name>
    <dbReference type="NCBI Taxonomy" id="674079"/>
    <lineage>
        <taxon>Bacteria</taxon>
        <taxon>Bacillati</taxon>
        <taxon>Actinomycetota</taxon>
        <taxon>Actinomycetes</taxon>
        <taxon>Micrococcales</taxon>
        <taxon>Microbacteriaceae</taxon>
        <taxon>Marisediminicola</taxon>
    </lineage>
</organism>
<dbReference type="Pfam" id="PF02720">
    <property type="entry name" value="DUF222"/>
    <property type="match status" value="1"/>
</dbReference>
<feature type="compositionally biased region" description="Pro residues" evidence="1">
    <location>
        <begin position="470"/>
        <end position="482"/>
    </location>
</feature>
<feature type="region of interest" description="Disordered" evidence="1">
    <location>
        <begin position="225"/>
        <end position="245"/>
    </location>
</feature>
<proteinExistence type="predicted"/>
<feature type="domain" description="HNH nuclease" evidence="2">
    <location>
        <begin position="539"/>
        <end position="592"/>
    </location>
</feature>
<name>A0A7L5AH35_9MICO</name>
<feature type="compositionally biased region" description="Low complexity" evidence="1">
    <location>
        <begin position="405"/>
        <end position="437"/>
    </location>
</feature>